<dbReference type="AlphaFoldDB" id="A0A838BV30"/>
<dbReference type="EMBL" id="JACDXJ010000005">
    <property type="protein sequence ID" value="MBA1159397.1"/>
    <property type="molecule type" value="Genomic_DNA"/>
</dbReference>
<dbReference type="Proteomes" id="UP000572984">
    <property type="component" value="Unassembled WGS sequence"/>
</dbReference>
<keyword evidence="3" id="KW-1185">Reference proteome</keyword>
<feature type="region of interest" description="Disordered" evidence="1">
    <location>
        <begin position="615"/>
        <end position="639"/>
    </location>
</feature>
<comment type="caution">
    <text evidence="2">The sequence shown here is derived from an EMBL/GenBank/DDBJ whole genome shotgun (WGS) entry which is preliminary data.</text>
</comment>
<organism evidence="2 3">
    <name type="scientific">Microvirga mediterraneensis</name>
    <dbReference type="NCBI Taxonomy" id="2754695"/>
    <lineage>
        <taxon>Bacteria</taxon>
        <taxon>Pseudomonadati</taxon>
        <taxon>Pseudomonadota</taxon>
        <taxon>Alphaproteobacteria</taxon>
        <taxon>Hyphomicrobiales</taxon>
        <taxon>Methylobacteriaceae</taxon>
        <taxon>Microvirga</taxon>
    </lineage>
</organism>
<protein>
    <submittedName>
        <fullName evidence="2">Uncharacterized protein</fullName>
    </submittedName>
</protein>
<accession>A0A838BV30</accession>
<evidence type="ECO:0000256" key="1">
    <source>
        <dbReference type="SAM" id="MobiDB-lite"/>
    </source>
</evidence>
<reference evidence="2 3" key="1">
    <citation type="submission" date="2020-07" db="EMBL/GenBank/DDBJ databases">
        <title>Draft genome and description of Microvirga mediterraneensis Marseille-Q2068 sp. nov.</title>
        <authorList>
            <person name="Boxberger M."/>
        </authorList>
    </citation>
    <scope>NUCLEOTIDE SEQUENCE [LARGE SCALE GENOMIC DNA]</scope>
    <source>
        <strain evidence="2 3">Marseille-Q2068</strain>
    </source>
</reference>
<name>A0A838BV30_9HYPH</name>
<evidence type="ECO:0000313" key="2">
    <source>
        <dbReference type="EMBL" id="MBA1159397.1"/>
    </source>
</evidence>
<gene>
    <name evidence="2" type="ORF">H0S73_25295</name>
</gene>
<evidence type="ECO:0000313" key="3">
    <source>
        <dbReference type="Proteomes" id="UP000572984"/>
    </source>
</evidence>
<proteinExistence type="predicted"/>
<sequence length="639" mass="71475">MIASIDRETLLAVLTGTDAGDQALGEQARLALYERTVTMAERITRGAASLGLVDPRTGELWTAWRPDPQPKPVYGVDAAEWDTPTGRAAMVNIATGEAAENEYIRMRNLNVLPGIGRRNKTQMKSLFRVYSALKRQEGLRMTHLTASFRFTGLYDVRRGCRRLSRNLSRVVWPTMRGVAAEFGTRFDPSLVATEVKYKGRCPDSRLPLFHIHAHAPALHEWMEEGKWHDFLARIHAAAPGDLNVHAKYVKGDLADEVVKYCFDDTKDNDENNPNDGTDGYARNLLADPLTDEELAVLSMELYRLQMHRKLGGFLDWSKQFRPEDIEVKRPDGTIELVKKPAKHLKFVQAGEGMAKVYVMPGVRVTRPESEGVRFDAVMAEVPPSARGARFRAPAVLVANYTGKLAGDDILRAWDAPRTGYVDYVRSIYNARVPEASRSAILDPAIARIATMHERPDEVPEVRGHPVVTVAPAIAGEERKGPWSESYQAATVPPAGFDRVERVGLEYDRTGARVRCRAVWRVWRKAVTVVDQGRFVEAYGPAAPEDWYEELGGRFLCDFVTKECRVERLPDGRPCLVNLKTLRVDARSAAARARRMMPDRRKAGWSSKVADIHDNCPDFPRSTVANRTREGPRAPPSVAA</sequence>
<dbReference type="RefSeq" id="WP_181054986.1">
    <property type="nucleotide sequence ID" value="NZ_JACDXJ010000005.1"/>
</dbReference>